<evidence type="ECO:0000313" key="5">
    <source>
        <dbReference type="Proteomes" id="UP000678393"/>
    </source>
</evidence>
<dbReference type="InterPro" id="IPR045851">
    <property type="entry name" value="AMP-bd_C_sf"/>
</dbReference>
<dbReference type="Gene3D" id="3.30.300.30">
    <property type="match status" value="1"/>
</dbReference>
<dbReference type="Proteomes" id="UP000678393">
    <property type="component" value="Unassembled WGS sequence"/>
</dbReference>
<dbReference type="PROSITE" id="PS00455">
    <property type="entry name" value="AMP_BINDING"/>
    <property type="match status" value="1"/>
</dbReference>
<dbReference type="SUPFAM" id="SSF56801">
    <property type="entry name" value="Acetyl-CoA synthetase-like"/>
    <property type="match status" value="1"/>
</dbReference>
<dbReference type="Pfam" id="PF13193">
    <property type="entry name" value="AMP-binding_C"/>
    <property type="match status" value="1"/>
</dbReference>
<dbReference type="InterPro" id="IPR042099">
    <property type="entry name" value="ANL_N_sf"/>
</dbReference>
<name>A0A8S4A9A8_9EUPU</name>
<feature type="non-terminal residue" evidence="4">
    <location>
        <position position="548"/>
    </location>
</feature>
<dbReference type="EMBL" id="CAJHNH020007667">
    <property type="protein sequence ID" value="CAG5134861.1"/>
    <property type="molecule type" value="Genomic_DNA"/>
</dbReference>
<dbReference type="PANTHER" id="PTHR24096:SF422">
    <property type="entry name" value="BCDNA.GH02901"/>
    <property type="match status" value="1"/>
</dbReference>
<protein>
    <recommendedName>
        <fullName evidence="6">4-coumarate--CoA ligase</fullName>
    </recommendedName>
</protein>
<dbReference type="CDD" id="cd05911">
    <property type="entry name" value="Firefly_Luc_like"/>
    <property type="match status" value="1"/>
</dbReference>
<evidence type="ECO:0000256" key="1">
    <source>
        <dbReference type="ARBA" id="ARBA00006432"/>
    </source>
</evidence>
<dbReference type="FunFam" id="3.40.50.12780:FF:000003">
    <property type="entry name" value="Long-chain-fatty-acid--CoA ligase FadD"/>
    <property type="match status" value="1"/>
</dbReference>
<keyword evidence="5" id="KW-1185">Reference proteome</keyword>
<dbReference type="Gene3D" id="3.40.50.12780">
    <property type="entry name" value="N-terminal domain of ligase-like"/>
    <property type="match status" value="1"/>
</dbReference>
<dbReference type="InterPro" id="IPR020845">
    <property type="entry name" value="AMP-binding_CS"/>
</dbReference>
<comment type="caution">
    <text evidence="4">The sequence shown here is derived from an EMBL/GenBank/DDBJ whole genome shotgun (WGS) entry which is preliminary data.</text>
</comment>
<feature type="domain" description="AMP-dependent synthetase/ligase" evidence="2">
    <location>
        <begin position="85"/>
        <end position="447"/>
    </location>
</feature>
<evidence type="ECO:0000313" key="4">
    <source>
        <dbReference type="EMBL" id="CAG5134861.1"/>
    </source>
</evidence>
<dbReference type="InterPro" id="IPR000873">
    <property type="entry name" value="AMP-dep_synth/lig_dom"/>
</dbReference>
<sequence>MNISIYHKLPRLVQWQRCSPCLTSVVSLRSHKPQYCHHSATFAQGRHLCFSRVAASNVSQDNIVRSPLPNLDIPTNVPFHQFIFDKCDQFKNKLAVEDFLTGKQYTYAQLKEKSIRVASGLHRLGYGKGDILLSISPNTVDVTVLMLACAANGMWYSSANPTFTAGELAMQLNHCGAVILVAASGLTATATEALANTEFPNQVKDLFVFGEAPGFQPFQKLLDDDGSLFPEVKINPLEDVYILPYSSGTTGLPKGVMLTHYNCLADCMQIINSAPVTPEDRCLGLLPLYHIYGMIVVQFTVLLGGATISYLPKFEPEIFLRCLQERKITFAHLVPPIIVFLAKHPLVSKYDLTSLRKVICGAAPLGVEISNEFLQRFSNRVKLNQGYGLTETSPVVNIDFTSTLGSIGHLVSNTEGKIVDIETNRVLGPEEKGEYCVRGPQVMKGYYKNQKATDDMIEPDRWLHTGDIGYYNKDGIFYIEERLKELIKYKGSQVAPAELEAILLGHPNVQDAAVIGVPDQAAGELPKAFIVKKPGSSVTEEEIIKFIE</sequence>
<dbReference type="Pfam" id="PF00501">
    <property type="entry name" value="AMP-binding"/>
    <property type="match status" value="1"/>
</dbReference>
<dbReference type="GO" id="GO:0016405">
    <property type="term" value="F:CoA-ligase activity"/>
    <property type="evidence" value="ECO:0007669"/>
    <property type="project" value="TreeGrafter"/>
</dbReference>
<dbReference type="AlphaFoldDB" id="A0A8S4A9A8"/>
<dbReference type="OrthoDB" id="10253869at2759"/>
<proteinExistence type="inferred from homology"/>
<gene>
    <name evidence="4" type="ORF">CUNI_LOCUS20419</name>
</gene>
<organism evidence="4 5">
    <name type="scientific">Candidula unifasciata</name>
    <dbReference type="NCBI Taxonomy" id="100452"/>
    <lineage>
        <taxon>Eukaryota</taxon>
        <taxon>Metazoa</taxon>
        <taxon>Spiralia</taxon>
        <taxon>Lophotrochozoa</taxon>
        <taxon>Mollusca</taxon>
        <taxon>Gastropoda</taxon>
        <taxon>Heterobranchia</taxon>
        <taxon>Euthyneura</taxon>
        <taxon>Panpulmonata</taxon>
        <taxon>Eupulmonata</taxon>
        <taxon>Stylommatophora</taxon>
        <taxon>Helicina</taxon>
        <taxon>Helicoidea</taxon>
        <taxon>Geomitridae</taxon>
        <taxon>Candidula</taxon>
    </lineage>
</organism>
<evidence type="ECO:0000259" key="3">
    <source>
        <dbReference type="Pfam" id="PF13193"/>
    </source>
</evidence>
<evidence type="ECO:0000259" key="2">
    <source>
        <dbReference type="Pfam" id="PF00501"/>
    </source>
</evidence>
<evidence type="ECO:0008006" key="6">
    <source>
        <dbReference type="Google" id="ProtNLM"/>
    </source>
</evidence>
<dbReference type="InterPro" id="IPR025110">
    <property type="entry name" value="AMP-bd_C"/>
</dbReference>
<comment type="similarity">
    <text evidence="1">Belongs to the ATP-dependent AMP-binding enzyme family.</text>
</comment>
<feature type="domain" description="AMP-binding enzyme C-terminal" evidence="3">
    <location>
        <begin position="498"/>
        <end position="547"/>
    </location>
</feature>
<dbReference type="PANTHER" id="PTHR24096">
    <property type="entry name" value="LONG-CHAIN-FATTY-ACID--COA LIGASE"/>
    <property type="match status" value="1"/>
</dbReference>
<accession>A0A8S4A9A8</accession>
<reference evidence="4" key="1">
    <citation type="submission" date="2021-04" db="EMBL/GenBank/DDBJ databases">
        <authorList>
            <consortium name="Molecular Ecology Group"/>
        </authorList>
    </citation>
    <scope>NUCLEOTIDE SEQUENCE</scope>
</reference>